<gene>
    <name evidence="6" type="ORF">P4S50_03605</name>
</gene>
<sequence>MFENMDIFSNIDKEIIKDMKSRGLIKIYEKDEIIFSEAEEKSNVYLVCSGKIILYRSSEEGDEKIIYILGSGDFLNEVCIDDKNTSANAKVMEDSKIICFSKRDIISWMRRDFNFNMIIMNSLSNKLRRSFRQIKNLGLKKTNYRIAARLWKLARDYGCSSDENIHIDINMTHSQLASMVGTSRESVSRFLKNIERKNIIKQKNQKIIICSLSKLEDYTKSLS</sequence>
<dbReference type="InterPro" id="IPR036390">
    <property type="entry name" value="WH_DNA-bd_sf"/>
</dbReference>
<evidence type="ECO:0000256" key="1">
    <source>
        <dbReference type="ARBA" id="ARBA00023015"/>
    </source>
</evidence>
<dbReference type="PROSITE" id="PS51063">
    <property type="entry name" value="HTH_CRP_2"/>
    <property type="match status" value="1"/>
</dbReference>
<dbReference type="CDD" id="cd00038">
    <property type="entry name" value="CAP_ED"/>
    <property type="match status" value="1"/>
</dbReference>
<dbReference type="PANTHER" id="PTHR24567:SF74">
    <property type="entry name" value="HTH-TYPE TRANSCRIPTIONAL REGULATOR ARCR"/>
    <property type="match status" value="1"/>
</dbReference>
<dbReference type="EMBL" id="CP120733">
    <property type="protein sequence ID" value="WFD11175.1"/>
    <property type="molecule type" value="Genomic_DNA"/>
</dbReference>
<keyword evidence="3" id="KW-0804">Transcription</keyword>
<organism evidence="6 7">
    <name type="scientific">Tepidibacter hydrothermalis</name>
    <dbReference type="NCBI Taxonomy" id="3036126"/>
    <lineage>
        <taxon>Bacteria</taxon>
        <taxon>Bacillati</taxon>
        <taxon>Bacillota</taxon>
        <taxon>Clostridia</taxon>
        <taxon>Peptostreptococcales</taxon>
        <taxon>Peptostreptococcaceae</taxon>
        <taxon>Tepidibacter</taxon>
    </lineage>
</organism>
<dbReference type="InterPro" id="IPR014710">
    <property type="entry name" value="RmlC-like_jellyroll"/>
</dbReference>
<accession>A0ABY8EJF8</accession>
<evidence type="ECO:0000259" key="4">
    <source>
        <dbReference type="PROSITE" id="PS50042"/>
    </source>
</evidence>
<dbReference type="SUPFAM" id="SSF46785">
    <property type="entry name" value="Winged helix' DNA-binding domain"/>
    <property type="match status" value="1"/>
</dbReference>
<dbReference type="InterPro" id="IPR050397">
    <property type="entry name" value="Env_Response_Regulators"/>
</dbReference>
<evidence type="ECO:0000259" key="5">
    <source>
        <dbReference type="PROSITE" id="PS51063"/>
    </source>
</evidence>
<evidence type="ECO:0000256" key="3">
    <source>
        <dbReference type="ARBA" id="ARBA00023163"/>
    </source>
</evidence>
<evidence type="ECO:0000313" key="7">
    <source>
        <dbReference type="Proteomes" id="UP001222800"/>
    </source>
</evidence>
<dbReference type="Gene3D" id="1.10.10.10">
    <property type="entry name" value="Winged helix-like DNA-binding domain superfamily/Winged helix DNA-binding domain"/>
    <property type="match status" value="1"/>
</dbReference>
<dbReference type="PRINTS" id="PR00034">
    <property type="entry name" value="HTHCRP"/>
</dbReference>
<dbReference type="InterPro" id="IPR000595">
    <property type="entry name" value="cNMP-bd_dom"/>
</dbReference>
<reference evidence="6 7" key="1">
    <citation type="submission" date="2023-03" db="EMBL/GenBank/DDBJ databases">
        <title>Complete genome sequence of Tepidibacter sp. SWIR-1, isolated from a deep-sea hydrothermal vent.</title>
        <authorList>
            <person name="Li X."/>
        </authorList>
    </citation>
    <scope>NUCLEOTIDE SEQUENCE [LARGE SCALE GENOMIC DNA]</scope>
    <source>
        <strain evidence="6 7">SWIR-1</strain>
    </source>
</reference>
<dbReference type="InterPro" id="IPR012318">
    <property type="entry name" value="HTH_CRP"/>
</dbReference>
<dbReference type="PANTHER" id="PTHR24567">
    <property type="entry name" value="CRP FAMILY TRANSCRIPTIONAL REGULATORY PROTEIN"/>
    <property type="match status" value="1"/>
</dbReference>
<dbReference type="SMART" id="SM00419">
    <property type="entry name" value="HTH_CRP"/>
    <property type="match status" value="1"/>
</dbReference>
<feature type="domain" description="Cyclic nucleotide-binding" evidence="4">
    <location>
        <begin position="7"/>
        <end position="91"/>
    </location>
</feature>
<evidence type="ECO:0000256" key="2">
    <source>
        <dbReference type="ARBA" id="ARBA00023125"/>
    </source>
</evidence>
<feature type="domain" description="HTH crp-type" evidence="5">
    <location>
        <begin position="140"/>
        <end position="213"/>
    </location>
</feature>
<evidence type="ECO:0000313" key="6">
    <source>
        <dbReference type="EMBL" id="WFD11175.1"/>
    </source>
</evidence>
<dbReference type="Pfam" id="PF13545">
    <property type="entry name" value="HTH_Crp_2"/>
    <property type="match status" value="1"/>
</dbReference>
<protein>
    <submittedName>
        <fullName evidence="6">Crp/Fnr family transcriptional regulator</fullName>
    </submittedName>
</protein>
<dbReference type="SUPFAM" id="SSF51206">
    <property type="entry name" value="cAMP-binding domain-like"/>
    <property type="match status" value="1"/>
</dbReference>
<keyword evidence="7" id="KW-1185">Reference proteome</keyword>
<dbReference type="Gene3D" id="2.60.120.10">
    <property type="entry name" value="Jelly Rolls"/>
    <property type="match status" value="1"/>
</dbReference>
<proteinExistence type="predicted"/>
<dbReference type="InterPro" id="IPR018490">
    <property type="entry name" value="cNMP-bd_dom_sf"/>
</dbReference>
<dbReference type="SMART" id="SM00100">
    <property type="entry name" value="cNMP"/>
    <property type="match status" value="1"/>
</dbReference>
<dbReference type="PROSITE" id="PS00042">
    <property type="entry name" value="HTH_CRP_1"/>
    <property type="match status" value="1"/>
</dbReference>
<dbReference type="Pfam" id="PF00027">
    <property type="entry name" value="cNMP_binding"/>
    <property type="match status" value="1"/>
</dbReference>
<dbReference type="RefSeq" id="WP_277733162.1">
    <property type="nucleotide sequence ID" value="NZ_CP120733.1"/>
</dbReference>
<dbReference type="InterPro" id="IPR036388">
    <property type="entry name" value="WH-like_DNA-bd_sf"/>
</dbReference>
<dbReference type="InterPro" id="IPR018335">
    <property type="entry name" value="Tscrpt_reg_HTH_Crp-type_CS"/>
</dbReference>
<keyword evidence="2" id="KW-0238">DNA-binding</keyword>
<keyword evidence="1" id="KW-0805">Transcription regulation</keyword>
<name>A0ABY8EJF8_9FIRM</name>
<dbReference type="Proteomes" id="UP001222800">
    <property type="component" value="Chromosome"/>
</dbReference>
<dbReference type="PROSITE" id="PS50042">
    <property type="entry name" value="CNMP_BINDING_3"/>
    <property type="match status" value="1"/>
</dbReference>